<proteinExistence type="predicted"/>
<dbReference type="InterPro" id="IPR013579">
    <property type="entry name" value="FAST_2"/>
</dbReference>
<comment type="caution">
    <text evidence="2">The sequence shown here is derived from an EMBL/GenBank/DDBJ whole genome shotgun (WGS) entry which is preliminary data.</text>
</comment>
<reference evidence="2 3" key="1">
    <citation type="submission" date="2020-08" db="EMBL/GenBank/DDBJ databases">
        <title>Aphidius gifuensis genome sequencing and assembly.</title>
        <authorList>
            <person name="Du Z."/>
        </authorList>
    </citation>
    <scope>NUCLEOTIDE SEQUENCE [LARGE SCALE GENOMIC DNA]</scope>
    <source>
        <strain evidence="2">YNYX2018</strain>
        <tissue evidence="2">Adults</tissue>
    </source>
</reference>
<accession>A0A834XSU2</accession>
<dbReference type="OrthoDB" id="443524at2759"/>
<evidence type="ECO:0000313" key="3">
    <source>
        <dbReference type="Proteomes" id="UP000639338"/>
    </source>
</evidence>
<gene>
    <name evidence="2" type="ORF">HCN44_005149</name>
</gene>
<dbReference type="Pfam" id="PF08368">
    <property type="entry name" value="FAST_2"/>
    <property type="match status" value="1"/>
</dbReference>
<organism evidence="2 3">
    <name type="scientific">Aphidius gifuensis</name>
    <name type="common">Parasitoid wasp</name>
    <dbReference type="NCBI Taxonomy" id="684658"/>
    <lineage>
        <taxon>Eukaryota</taxon>
        <taxon>Metazoa</taxon>
        <taxon>Ecdysozoa</taxon>
        <taxon>Arthropoda</taxon>
        <taxon>Hexapoda</taxon>
        <taxon>Insecta</taxon>
        <taxon>Pterygota</taxon>
        <taxon>Neoptera</taxon>
        <taxon>Endopterygota</taxon>
        <taxon>Hymenoptera</taxon>
        <taxon>Apocrita</taxon>
        <taxon>Ichneumonoidea</taxon>
        <taxon>Braconidae</taxon>
        <taxon>Aphidiinae</taxon>
        <taxon>Aphidius</taxon>
    </lineage>
</organism>
<protein>
    <recommendedName>
        <fullName evidence="1">FAST kinase-like protein subdomain 2 domain-containing protein</fullName>
    </recommendedName>
</protein>
<dbReference type="EMBL" id="JACMRX010000003">
    <property type="protein sequence ID" value="KAF7992805.1"/>
    <property type="molecule type" value="Genomic_DNA"/>
</dbReference>
<evidence type="ECO:0000259" key="1">
    <source>
        <dbReference type="Pfam" id="PF08368"/>
    </source>
</evidence>
<name>A0A834XSU2_APHGI</name>
<sequence>MALNKSIYRLIRLSSTIRGLATRNRTPSFLDEEQRDAPSSIQKLENMYKINHLRPEQSTSYVTGKPEFEALTRSLKVDINLLTEGKLIQAFKCLNYFKVSSSSEIVEQLLHRINQRMDYLSLDQIAYLHILLRKSYKTPLVWHLLDKIPVIFQTRVHTNFDIKDFETFINVLEYVRKTPDTYSIIPKFTQKLNKFNLSALSPDNARELLFIYLDIPVVHLEPVISKIINIVADSTDILDSSEVLAMINRIMKKTIQKQSNYEVFFNENLIDNIINSLISKDMGYDVAIKVLSDITQISHANHALIDYIASKYDEDISLFEDADYHVVQDVVKALALTNYKPAIWDEIKEHLFRKEILNEPYVLLLQLGIDFVVLDCYWPELLEKIFDVGFIGDPRIPKNYLFLYEIVKARCPEYHDILPNDEVINSYKQFVSSDDLEQSLKLALETITGGEQYIASNVKTNLGFLIDHVMIRKNDGSPIAINNAEEPFPKTIEDLKPIPDSEVILFMYVPLNGYFEKLQQPSAFWLLLMKELEARTKHTVIPIYSKAWMKLSQEEQVQYLSNTLKPESDKSSATIST</sequence>
<keyword evidence="3" id="KW-1185">Reference proteome</keyword>
<evidence type="ECO:0000313" key="2">
    <source>
        <dbReference type="EMBL" id="KAF7992805.1"/>
    </source>
</evidence>
<dbReference type="Proteomes" id="UP000639338">
    <property type="component" value="Unassembled WGS sequence"/>
</dbReference>
<dbReference type="AlphaFoldDB" id="A0A834XSU2"/>
<feature type="domain" description="FAST kinase-like protein subdomain 2" evidence="1">
    <location>
        <begin position="402"/>
        <end position="479"/>
    </location>
</feature>